<reference evidence="1 2" key="1">
    <citation type="journal article" date="2018" name="Evol. Lett.">
        <title>Horizontal gene cluster transfer increased hallucinogenic mushroom diversity.</title>
        <authorList>
            <person name="Reynolds H.T."/>
            <person name="Vijayakumar V."/>
            <person name="Gluck-Thaler E."/>
            <person name="Korotkin H.B."/>
            <person name="Matheny P.B."/>
            <person name="Slot J.C."/>
        </authorList>
    </citation>
    <scope>NUCLEOTIDE SEQUENCE [LARGE SCALE GENOMIC DNA]</scope>
    <source>
        <strain evidence="1 2">2631</strain>
    </source>
</reference>
<comment type="caution">
    <text evidence="1">The sequence shown here is derived from an EMBL/GenBank/DDBJ whole genome shotgun (WGS) entry which is preliminary data.</text>
</comment>
<evidence type="ECO:0000313" key="1">
    <source>
        <dbReference type="EMBL" id="PPQ85909.1"/>
    </source>
</evidence>
<dbReference type="Proteomes" id="UP000283269">
    <property type="component" value="Unassembled WGS sequence"/>
</dbReference>
<proteinExistence type="predicted"/>
<gene>
    <name evidence="1" type="ORF">CVT25_014762</name>
</gene>
<accession>A0A409X562</accession>
<dbReference type="InParanoid" id="A0A409X562"/>
<protein>
    <submittedName>
        <fullName evidence="1">Uncharacterized protein</fullName>
    </submittedName>
</protein>
<sequence length="77" mass="8131">MSALGFLEESTPQSSLVITSLFQSCLPVYFQPSISLNALRESVTMSRGSVFAVKSSAVLIAARAVLVLELPISSGIL</sequence>
<evidence type="ECO:0000313" key="2">
    <source>
        <dbReference type="Proteomes" id="UP000283269"/>
    </source>
</evidence>
<dbReference type="AlphaFoldDB" id="A0A409X562"/>
<organism evidence="1 2">
    <name type="scientific">Psilocybe cyanescens</name>
    <dbReference type="NCBI Taxonomy" id="93625"/>
    <lineage>
        <taxon>Eukaryota</taxon>
        <taxon>Fungi</taxon>
        <taxon>Dikarya</taxon>
        <taxon>Basidiomycota</taxon>
        <taxon>Agaricomycotina</taxon>
        <taxon>Agaricomycetes</taxon>
        <taxon>Agaricomycetidae</taxon>
        <taxon>Agaricales</taxon>
        <taxon>Agaricineae</taxon>
        <taxon>Strophariaceae</taxon>
        <taxon>Psilocybe</taxon>
    </lineage>
</organism>
<dbReference type="EMBL" id="NHYD01002601">
    <property type="protein sequence ID" value="PPQ85909.1"/>
    <property type="molecule type" value="Genomic_DNA"/>
</dbReference>
<name>A0A409X562_PSICY</name>
<keyword evidence="2" id="KW-1185">Reference proteome</keyword>